<dbReference type="EMBL" id="RRCH01000028">
    <property type="protein sequence ID" value="RRJ29462.1"/>
    <property type="molecule type" value="Genomic_DNA"/>
</dbReference>
<comment type="similarity">
    <text evidence="6">Belongs to the ABC-4 integral membrane protein family.</text>
</comment>
<organism evidence="10 11">
    <name type="scientific">Halocatena pleomorpha</name>
    <dbReference type="NCBI Taxonomy" id="1785090"/>
    <lineage>
        <taxon>Archaea</taxon>
        <taxon>Methanobacteriati</taxon>
        <taxon>Methanobacteriota</taxon>
        <taxon>Stenosarchaea group</taxon>
        <taxon>Halobacteria</taxon>
        <taxon>Halobacteriales</taxon>
        <taxon>Natronomonadaceae</taxon>
        <taxon>Halocatena</taxon>
    </lineage>
</organism>
<feature type="transmembrane region" description="Helical" evidence="8">
    <location>
        <begin position="967"/>
        <end position="992"/>
    </location>
</feature>
<evidence type="ECO:0000313" key="10">
    <source>
        <dbReference type="EMBL" id="RRJ29462.1"/>
    </source>
</evidence>
<evidence type="ECO:0000256" key="7">
    <source>
        <dbReference type="SAM" id="MobiDB-lite"/>
    </source>
</evidence>
<dbReference type="RefSeq" id="WP_124955451.1">
    <property type="nucleotide sequence ID" value="NZ_RRCH01000028.1"/>
</dbReference>
<dbReference type="Pfam" id="PF02687">
    <property type="entry name" value="FtsX"/>
    <property type="match status" value="2"/>
</dbReference>
<feature type="transmembrane region" description="Helical" evidence="8">
    <location>
        <begin position="930"/>
        <end position="955"/>
    </location>
</feature>
<feature type="compositionally biased region" description="Polar residues" evidence="7">
    <location>
        <begin position="126"/>
        <end position="138"/>
    </location>
</feature>
<feature type="domain" description="ABC3 transporter permease C-terminal" evidence="9">
    <location>
        <begin position="218"/>
        <end position="335"/>
    </location>
</feature>
<evidence type="ECO:0000256" key="3">
    <source>
        <dbReference type="ARBA" id="ARBA00022692"/>
    </source>
</evidence>
<evidence type="ECO:0000256" key="6">
    <source>
        <dbReference type="ARBA" id="ARBA00038076"/>
    </source>
</evidence>
<name>A0A3P3R7M2_9EURY</name>
<protein>
    <submittedName>
        <fullName evidence="10">FtsX-like permease family protein</fullName>
    </submittedName>
</protein>
<feature type="region of interest" description="Disordered" evidence="7">
    <location>
        <begin position="114"/>
        <end position="138"/>
    </location>
</feature>
<evidence type="ECO:0000259" key="9">
    <source>
        <dbReference type="Pfam" id="PF02687"/>
    </source>
</evidence>
<dbReference type="GO" id="GO:0022857">
    <property type="term" value="F:transmembrane transporter activity"/>
    <property type="evidence" value="ECO:0007669"/>
    <property type="project" value="TreeGrafter"/>
</dbReference>
<keyword evidence="3 8" id="KW-0812">Transmembrane</keyword>
<evidence type="ECO:0000313" key="11">
    <source>
        <dbReference type="Proteomes" id="UP000282322"/>
    </source>
</evidence>
<evidence type="ECO:0000256" key="2">
    <source>
        <dbReference type="ARBA" id="ARBA00022475"/>
    </source>
</evidence>
<dbReference type="InterPro" id="IPR013783">
    <property type="entry name" value="Ig-like_fold"/>
</dbReference>
<feature type="transmembrane region" description="Helical" evidence="8">
    <location>
        <begin position="266"/>
        <end position="289"/>
    </location>
</feature>
<evidence type="ECO:0000256" key="1">
    <source>
        <dbReference type="ARBA" id="ARBA00004651"/>
    </source>
</evidence>
<feature type="domain" description="ABC3 transporter permease C-terminal" evidence="9">
    <location>
        <begin position="877"/>
        <end position="994"/>
    </location>
</feature>
<dbReference type="InterPro" id="IPR003838">
    <property type="entry name" value="ABC3_permease_C"/>
</dbReference>
<dbReference type="PANTHER" id="PTHR30572:SF4">
    <property type="entry name" value="ABC TRANSPORTER PERMEASE YTRF"/>
    <property type="match status" value="1"/>
</dbReference>
<feature type="transmembrane region" description="Helical" evidence="8">
    <location>
        <begin position="309"/>
        <end position="333"/>
    </location>
</feature>
<keyword evidence="2" id="KW-1003">Cell membrane</keyword>
<comment type="subcellular location">
    <subcellularLocation>
        <location evidence="1">Cell membrane</location>
        <topology evidence="1">Multi-pass membrane protein</topology>
    </subcellularLocation>
</comment>
<dbReference type="GO" id="GO:0005886">
    <property type="term" value="C:plasma membrane"/>
    <property type="evidence" value="ECO:0007669"/>
    <property type="project" value="UniProtKB-SubCell"/>
</dbReference>
<keyword evidence="4 8" id="KW-1133">Transmembrane helix</keyword>
<feature type="transmembrane region" description="Helical" evidence="8">
    <location>
        <begin position="211"/>
        <end position="233"/>
    </location>
</feature>
<evidence type="ECO:0000256" key="5">
    <source>
        <dbReference type="ARBA" id="ARBA00023136"/>
    </source>
</evidence>
<keyword evidence="11" id="KW-1185">Reference proteome</keyword>
<keyword evidence="5 8" id="KW-0472">Membrane</keyword>
<dbReference type="PANTHER" id="PTHR30572">
    <property type="entry name" value="MEMBRANE COMPONENT OF TRANSPORTER-RELATED"/>
    <property type="match status" value="1"/>
</dbReference>
<accession>A0A3P3R7M2</accession>
<evidence type="ECO:0000256" key="4">
    <source>
        <dbReference type="ARBA" id="ARBA00022989"/>
    </source>
</evidence>
<reference evidence="10 11" key="1">
    <citation type="submission" date="2018-11" db="EMBL/GenBank/DDBJ databases">
        <title>Taxonoimc description of Halomarina strain SPP-AMP-1.</title>
        <authorList>
            <person name="Pal Y."/>
            <person name="Srinivasana K."/>
            <person name="Verma A."/>
            <person name="Kumar P."/>
        </authorList>
    </citation>
    <scope>NUCLEOTIDE SEQUENCE [LARGE SCALE GENOMIC DNA]</scope>
    <source>
        <strain evidence="10 11">SPP-AMP-1</strain>
    </source>
</reference>
<comment type="caution">
    <text evidence="10">The sequence shown here is derived from an EMBL/GenBank/DDBJ whole genome shotgun (WGS) entry which is preliminary data.</text>
</comment>
<dbReference type="OrthoDB" id="291541at2157"/>
<gene>
    <name evidence="10" type="ORF">EIK79_12540</name>
</gene>
<dbReference type="InterPro" id="IPR050250">
    <property type="entry name" value="Macrolide_Exporter_MacB"/>
</dbReference>
<evidence type="ECO:0000256" key="8">
    <source>
        <dbReference type="SAM" id="Phobius"/>
    </source>
</evidence>
<proteinExistence type="inferred from homology"/>
<dbReference type="Gene3D" id="2.60.40.10">
    <property type="entry name" value="Immunoglobulins"/>
    <property type="match status" value="1"/>
</dbReference>
<dbReference type="AlphaFoldDB" id="A0A3P3R7M2"/>
<dbReference type="Proteomes" id="UP000282322">
    <property type="component" value="Unassembled WGS sequence"/>
</dbReference>
<sequence>MSYTRALLTRWSRRDQLTVLIIAATVAFLIGAALLLSAASTQTAAIAGSDSSSMVVHQYNSTTSARQNATENDLVFPVSTVQYHGKSHTMVGVPTNTPPELSGHSVPWRNATIPTPPTNGIRGDVSTPSRQRLQTKTGSQVSVRVVPYETDDSIFPHAWYVASPSTVQTFGATGALVVRPNGSTERGQQLSQGGIVAPSLSMYFLRGMQQVLHVLFAATIAASVIILVVLYSMTKMSVRDRRKSIAVIRSTGGTARRLVGIFSLRSGILALVGFVLGVVLGFVAIRAIVKIAIFLGVSLSLDPTVTPAVARIFLMIGCCIVGIGTLAGALAAWSTVTQPPSRLNRPNGRSTTPTKRTSKFGIRVHPRLLPWRSVIPTATTLTVFALIIILSGSLAGVLAPLATTSTGTVTEPEAPYPMASRIDSQYAIPLRNQGIKASPEIIVAQVADGKPYLTRGANYSAFAGVSDAHLIEGHPPESPSQAVVGHDLARTLDITTGETMLVGGSTSPAVARVTVVGVYRAPGMLDDQLVFPLATAHTLSTKPGTVQFIRTSGGTPKIGAKNQKGSRTRDVVVTSVSAPRAAAINQQIPVTIGVQNIGASKQARTITASLGGDTTRKSVTLPSGGKTTVHANMSVPRSGNYTLTVGPHSQPVQVYRKPPLVLPITPQQAPPGAKIGVAVHTITEENVSDATITIGNATKTTNEEGFALVTLPETSGTYELTARKGKRTITRQIQIEQDASRRLIADIDLEPETGNVYTKPKAKIRTTNPWGKQLTRNMSVVTPFKTRERTQTFPAYNVSKATIPLDDGNSSNRIPPGRYTVKVISNDTVLATDTYTVTDDAQLGTTLQQNASFSSGSGLGQAVEVIFGNFQVLIGGMMVLAGLTTIGSTTATFAQGVHARRRAIGIYRATGATQWQLLKILLSDVVRISLPASIIATLCALGIMYAVSITGLLTIFGIQLSVSTNSVVLLGTIGGSLLLSCLSVSLAVLPFLTADPTALQQSTGQRRVTN</sequence>